<accession>A0A1W1ID82</accession>
<dbReference type="InterPro" id="IPR036665">
    <property type="entry name" value="PTS_IIA_glucitol/sorbitol_sf"/>
</dbReference>
<dbReference type="PANTHER" id="PTHR40398:SF1">
    <property type="entry name" value="PTS SYSTEM GLUCITOL_SORBITOL-SPECIFIC EIIA COMPONENT"/>
    <property type="match status" value="1"/>
</dbReference>
<dbReference type="PROSITE" id="PS51097">
    <property type="entry name" value="PTS_EIIA_TYPE_5"/>
    <property type="match status" value="1"/>
</dbReference>
<dbReference type="GO" id="GO:0005737">
    <property type="term" value="C:cytoplasm"/>
    <property type="evidence" value="ECO:0007669"/>
    <property type="project" value="InterPro"/>
</dbReference>
<evidence type="ECO:0000313" key="2">
    <source>
        <dbReference type="EMBL" id="SLM50988.1"/>
    </source>
</evidence>
<dbReference type="PANTHER" id="PTHR40398">
    <property type="entry name" value="PTS SYSTEM GLUCITOL/SORBITOL-SPECIFIC EIIA COMPONENT"/>
    <property type="match status" value="1"/>
</dbReference>
<comment type="caution">
    <text evidence="1">Lacks conserved residue(s) required for the propagation of feature annotation.</text>
</comment>
<dbReference type="Proteomes" id="UP000195985">
    <property type="component" value="Unassembled WGS sequence"/>
</dbReference>
<dbReference type="Gene3D" id="2.40.33.40">
    <property type="entry name" value="Phosphotransferase system, glucitol/sorbitol-specific IIA component"/>
    <property type="match status" value="1"/>
</dbReference>
<dbReference type="GO" id="GO:0016301">
    <property type="term" value="F:kinase activity"/>
    <property type="evidence" value="ECO:0007669"/>
    <property type="project" value="TreeGrafter"/>
</dbReference>
<keyword evidence="3" id="KW-1185">Reference proteome</keyword>
<dbReference type="InterPro" id="IPR004716">
    <property type="entry name" value="PTS_IIA_glucitol/sorbitol-sp"/>
</dbReference>
<evidence type="ECO:0000256" key="1">
    <source>
        <dbReference type="PROSITE-ProRule" id="PRU00420"/>
    </source>
</evidence>
<dbReference type="RefSeq" id="WP_086941880.1">
    <property type="nucleotide sequence ID" value="NZ_FONM01000020.1"/>
</dbReference>
<dbReference type="Pfam" id="PF03829">
    <property type="entry name" value="PTSIIA_gutA"/>
    <property type="match status" value="1"/>
</dbReference>
<reference evidence="3" key="1">
    <citation type="submission" date="2016-04" db="EMBL/GenBank/DDBJ databases">
        <authorList>
            <person name="Strepis N."/>
        </authorList>
    </citation>
    <scope>NUCLEOTIDE SEQUENCE [LARGE SCALE GENOMIC DNA]</scope>
</reference>
<dbReference type="AlphaFoldDB" id="A0A1W1ID82"/>
<dbReference type="EMBL" id="FWEY01000002">
    <property type="protein sequence ID" value="SLM50988.1"/>
    <property type="molecule type" value="Genomic_DNA"/>
</dbReference>
<proteinExistence type="predicted"/>
<organism evidence="2 3">
    <name type="scientific">Trichococcus pasteurii</name>
    <dbReference type="NCBI Taxonomy" id="43064"/>
    <lineage>
        <taxon>Bacteria</taxon>
        <taxon>Bacillati</taxon>
        <taxon>Bacillota</taxon>
        <taxon>Bacilli</taxon>
        <taxon>Lactobacillales</taxon>
        <taxon>Carnobacteriaceae</taxon>
        <taxon>Trichococcus</taxon>
    </lineage>
</organism>
<dbReference type="GO" id="GO:0008982">
    <property type="term" value="F:protein-N(PI)-phosphohistidine-sugar phosphotransferase activity"/>
    <property type="evidence" value="ECO:0007669"/>
    <property type="project" value="InterPro"/>
</dbReference>
<evidence type="ECO:0000313" key="3">
    <source>
        <dbReference type="Proteomes" id="UP000195985"/>
    </source>
</evidence>
<keyword evidence="2" id="KW-0808">Transferase</keyword>
<dbReference type="SUPFAM" id="SSF141530">
    <property type="entry name" value="PTSIIA/GutA-like"/>
    <property type="match status" value="1"/>
</dbReference>
<dbReference type="OrthoDB" id="5113885at2"/>
<sequence length="122" mass="13275">MSIYSTVVTEIGPNAKEFLAEDMMVLFGDDAPEALRPYCFLIEQNALEQDIQLGHALVIGDESYRVTAVGNVVNKNLRDLGHITINFSGETVAELAGSLYVENKTVNEIAEGTIIKITETVG</sequence>
<gene>
    <name evidence="2" type="ORF">TPAS_663</name>
</gene>
<dbReference type="GO" id="GO:0009401">
    <property type="term" value="P:phosphoenolpyruvate-dependent sugar phosphotransferase system"/>
    <property type="evidence" value="ECO:0007669"/>
    <property type="project" value="InterPro"/>
</dbReference>
<name>A0A1W1ID82_9LACT</name>
<protein>
    <submittedName>
        <fullName evidence="2">Phosphotransferase system glucitol/sorbitol-specific iia component</fullName>
    </submittedName>
</protein>
<dbReference type="STRING" id="43064.SAMN04488086_12019"/>